<accession>A0A9P4Q1Z3</accession>
<comment type="caution">
    <text evidence="1">The sequence shown here is derived from an EMBL/GenBank/DDBJ whole genome shotgun (WGS) entry which is preliminary data.</text>
</comment>
<evidence type="ECO:0000313" key="1">
    <source>
        <dbReference type="EMBL" id="KAF2719103.1"/>
    </source>
</evidence>
<name>A0A9P4Q1Z3_9PEZI</name>
<evidence type="ECO:0000313" key="2">
    <source>
        <dbReference type="Proteomes" id="UP000799441"/>
    </source>
</evidence>
<keyword evidence="2" id="KW-1185">Reference proteome</keyword>
<sequence>KDIRALVCDKLGNDKELHQRHSRLEDRVDDEDKLMRGAGGMFHWAKCQLGAVAECFDLPSVEEALSSLSTSLGKTYKCILDSILGRYKSQAMRLP</sequence>
<protein>
    <submittedName>
        <fullName evidence="1">Uncharacterized protein</fullName>
    </submittedName>
</protein>
<dbReference type="EMBL" id="MU003815">
    <property type="protein sequence ID" value="KAF2719103.1"/>
    <property type="molecule type" value="Genomic_DNA"/>
</dbReference>
<reference evidence="1" key="1">
    <citation type="journal article" date="2020" name="Stud. Mycol.">
        <title>101 Dothideomycetes genomes: a test case for predicting lifestyles and emergence of pathogens.</title>
        <authorList>
            <person name="Haridas S."/>
            <person name="Albert R."/>
            <person name="Binder M."/>
            <person name="Bloem J."/>
            <person name="Labutti K."/>
            <person name="Salamov A."/>
            <person name="Andreopoulos B."/>
            <person name="Baker S."/>
            <person name="Barry K."/>
            <person name="Bills G."/>
            <person name="Bluhm B."/>
            <person name="Cannon C."/>
            <person name="Castanera R."/>
            <person name="Culley D."/>
            <person name="Daum C."/>
            <person name="Ezra D."/>
            <person name="Gonzalez J."/>
            <person name="Henrissat B."/>
            <person name="Kuo A."/>
            <person name="Liang C."/>
            <person name="Lipzen A."/>
            <person name="Lutzoni F."/>
            <person name="Magnuson J."/>
            <person name="Mondo S."/>
            <person name="Nolan M."/>
            <person name="Ohm R."/>
            <person name="Pangilinan J."/>
            <person name="Park H.-J."/>
            <person name="Ramirez L."/>
            <person name="Alfaro M."/>
            <person name="Sun H."/>
            <person name="Tritt A."/>
            <person name="Yoshinaga Y."/>
            <person name="Zwiers L.-H."/>
            <person name="Turgeon B."/>
            <person name="Goodwin S."/>
            <person name="Spatafora J."/>
            <person name="Crous P."/>
            <person name="Grigoriev I."/>
        </authorList>
    </citation>
    <scope>NUCLEOTIDE SEQUENCE</scope>
    <source>
        <strain evidence="1">CBS 116435</strain>
    </source>
</reference>
<organism evidence="1 2">
    <name type="scientific">Polychaeton citri CBS 116435</name>
    <dbReference type="NCBI Taxonomy" id="1314669"/>
    <lineage>
        <taxon>Eukaryota</taxon>
        <taxon>Fungi</taxon>
        <taxon>Dikarya</taxon>
        <taxon>Ascomycota</taxon>
        <taxon>Pezizomycotina</taxon>
        <taxon>Dothideomycetes</taxon>
        <taxon>Dothideomycetidae</taxon>
        <taxon>Capnodiales</taxon>
        <taxon>Capnodiaceae</taxon>
        <taxon>Polychaeton</taxon>
    </lineage>
</organism>
<proteinExistence type="predicted"/>
<feature type="non-terminal residue" evidence="1">
    <location>
        <position position="1"/>
    </location>
</feature>
<dbReference type="Proteomes" id="UP000799441">
    <property type="component" value="Unassembled WGS sequence"/>
</dbReference>
<dbReference type="OrthoDB" id="1577640at2759"/>
<gene>
    <name evidence="1" type="ORF">K431DRAFT_229300</name>
</gene>
<dbReference type="AlphaFoldDB" id="A0A9P4Q1Z3"/>